<evidence type="ECO:0000313" key="1">
    <source>
        <dbReference type="EMBL" id="KAA0686220.1"/>
    </source>
</evidence>
<evidence type="ECO:0000313" key="2">
    <source>
        <dbReference type="Proteomes" id="UP000476837"/>
    </source>
</evidence>
<comment type="caution">
    <text evidence="1">The sequence shown here is derived from an EMBL/GenBank/DDBJ whole genome shotgun (WGS) entry which is preliminary data.</text>
</comment>
<sequence length="65" mass="7062">MPMALEIRFIGDERDVKAAMALLEARLGKSVVRFDTVRPCRQGDAKRVYGTLASAALRADQTPGA</sequence>
<accession>A0A6L3B1M7</accession>
<gene>
    <name evidence="1" type="ORF">DS837_11020</name>
</gene>
<reference evidence="1 2" key="1">
    <citation type="submission" date="2018-07" db="EMBL/GenBank/DDBJ databases">
        <title>Genome sequence of Roseomonas fauriae ATCC 49958.</title>
        <authorList>
            <person name="Sant'Anna F.H."/>
            <person name="Baldani J.I."/>
            <person name="Zilli J.E."/>
            <person name="Reis V.M."/>
            <person name="Hartmann A."/>
            <person name="Cruz L."/>
            <person name="de Souza E.M."/>
            <person name="de Oliveira Pedrosa F."/>
            <person name="Passaglia L.M.P."/>
        </authorList>
    </citation>
    <scope>NUCLEOTIDE SEQUENCE [LARGE SCALE GENOMIC DNA]</scope>
    <source>
        <strain evidence="1 2">ATCC 49958</strain>
    </source>
</reference>
<dbReference type="EMBL" id="QOKV01000005">
    <property type="protein sequence ID" value="KAA0686220.1"/>
    <property type="molecule type" value="Genomic_DNA"/>
</dbReference>
<dbReference type="Proteomes" id="UP000476837">
    <property type="component" value="Unassembled WGS sequence"/>
</dbReference>
<dbReference type="AlphaFoldDB" id="A0A6L3B1M7"/>
<protein>
    <submittedName>
        <fullName evidence="1">Uncharacterized protein</fullName>
    </submittedName>
</protein>
<organism evidence="1 2">
    <name type="scientific">Azospirillum brasilense</name>
    <dbReference type="NCBI Taxonomy" id="192"/>
    <lineage>
        <taxon>Bacteria</taxon>
        <taxon>Pseudomonadati</taxon>
        <taxon>Pseudomonadota</taxon>
        <taxon>Alphaproteobacteria</taxon>
        <taxon>Rhodospirillales</taxon>
        <taxon>Azospirillaceae</taxon>
        <taxon>Azospirillum</taxon>
    </lineage>
</organism>
<proteinExistence type="predicted"/>
<name>A0A6L3B1M7_AZOBR</name>